<dbReference type="GO" id="GO:0008408">
    <property type="term" value="F:3'-5' exonuclease activity"/>
    <property type="evidence" value="ECO:0007669"/>
    <property type="project" value="InterPro"/>
</dbReference>
<dbReference type="OrthoDB" id="9810148at2"/>
<dbReference type="AlphaFoldDB" id="A0A2T0L9X7"/>
<dbReference type="Pfam" id="PF13177">
    <property type="entry name" value="DNA_pol3_delta2"/>
    <property type="match status" value="1"/>
</dbReference>
<dbReference type="Gene3D" id="3.40.50.300">
    <property type="entry name" value="P-loop containing nucleotide triphosphate hydrolases"/>
    <property type="match status" value="1"/>
</dbReference>
<dbReference type="CDD" id="cd00009">
    <property type="entry name" value="AAA"/>
    <property type="match status" value="1"/>
</dbReference>
<evidence type="ECO:0000313" key="1">
    <source>
        <dbReference type="EMBL" id="PRX38540.1"/>
    </source>
</evidence>
<gene>
    <name evidence="1" type="ORF">CLV97_1505</name>
</gene>
<evidence type="ECO:0000313" key="2">
    <source>
        <dbReference type="Proteomes" id="UP000237797"/>
    </source>
</evidence>
<dbReference type="FunFam" id="3.40.50.300:FF:001255">
    <property type="entry name" value="DNA polymerase III subunit delta"/>
    <property type="match status" value="1"/>
</dbReference>
<protein>
    <submittedName>
        <fullName evidence="1">DNA polymerase-3 subunit delta</fullName>
    </submittedName>
</protein>
<organism evidence="1 2">
    <name type="scientific">Planifilum fimeticola</name>
    <dbReference type="NCBI Taxonomy" id="201975"/>
    <lineage>
        <taxon>Bacteria</taxon>
        <taxon>Bacillati</taxon>
        <taxon>Bacillota</taxon>
        <taxon>Bacilli</taxon>
        <taxon>Bacillales</taxon>
        <taxon>Thermoactinomycetaceae</taxon>
        <taxon>Planifilum</taxon>
    </lineage>
</organism>
<dbReference type="GO" id="GO:0003887">
    <property type="term" value="F:DNA-directed DNA polymerase activity"/>
    <property type="evidence" value="ECO:0007669"/>
    <property type="project" value="InterPro"/>
</dbReference>
<dbReference type="InterPro" id="IPR050238">
    <property type="entry name" value="DNA_Rep/Repair_Clamp_Loader"/>
</dbReference>
<dbReference type="InterPro" id="IPR027417">
    <property type="entry name" value="P-loop_NTPase"/>
</dbReference>
<comment type="caution">
    <text evidence="1">The sequence shown here is derived from an EMBL/GenBank/DDBJ whole genome shotgun (WGS) entry which is preliminary data.</text>
</comment>
<keyword evidence="2" id="KW-1185">Reference proteome</keyword>
<dbReference type="RefSeq" id="WP_106346774.1">
    <property type="nucleotide sequence ID" value="NZ_PVNE01000050.1"/>
</dbReference>
<reference evidence="1 2" key="1">
    <citation type="submission" date="2018-03" db="EMBL/GenBank/DDBJ databases">
        <title>Genomic Encyclopedia of Archaeal and Bacterial Type Strains, Phase II (KMG-II): from individual species to whole genera.</title>
        <authorList>
            <person name="Goeker M."/>
        </authorList>
    </citation>
    <scope>NUCLEOTIDE SEQUENCE [LARGE SCALE GENOMIC DNA]</scope>
    <source>
        <strain evidence="1 2">DSM 44946</strain>
    </source>
</reference>
<dbReference type="Proteomes" id="UP000237797">
    <property type="component" value="Unassembled WGS sequence"/>
</dbReference>
<dbReference type="PANTHER" id="PTHR11669">
    <property type="entry name" value="REPLICATION FACTOR C / DNA POLYMERASE III GAMMA-TAU SUBUNIT"/>
    <property type="match status" value="1"/>
</dbReference>
<dbReference type="SUPFAM" id="SSF52540">
    <property type="entry name" value="P-loop containing nucleoside triphosphate hydrolases"/>
    <property type="match status" value="1"/>
</dbReference>
<accession>A0A2T0L9X7</accession>
<dbReference type="NCBIfam" id="TIGR00678">
    <property type="entry name" value="holB"/>
    <property type="match status" value="1"/>
</dbReference>
<dbReference type="InterPro" id="IPR004622">
    <property type="entry name" value="DNA_pol_HolB"/>
</dbReference>
<name>A0A2T0L9X7_9BACL</name>
<dbReference type="PANTHER" id="PTHR11669:SF8">
    <property type="entry name" value="DNA POLYMERASE III SUBUNIT DELTA"/>
    <property type="match status" value="1"/>
</dbReference>
<dbReference type="GO" id="GO:0006261">
    <property type="term" value="P:DNA-templated DNA replication"/>
    <property type="evidence" value="ECO:0007669"/>
    <property type="project" value="TreeGrafter"/>
</dbReference>
<dbReference type="EMBL" id="PVNE01000050">
    <property type="protein sequence ID" value="PRX38540.1"/>
    <property type="molecule type" value="Genomic_DNA"/>
</dbReference>
<sequence length="342" mass="38188">MSFDAILGQEKAVRLIRAGLKRERVAHAYLFSGPPGAGKREAALQLAKALNCPSGPRDDSCDRCETCRRIEHGNHPDVVRIAPEGTSIKIDQMRRLQREFAYAAAEAEHRVVIIEEAETMTVEAANSMLKFLEEPVTPMVAVLIADREDAVLPTIRSRCQQIRFVQPLPEHLEQRLIGEGMDPALARIAAHLADGGEAARRLAGGEEFARLCEQVIKWSGEVLAGRGDALISLQTEWMRGNPSKKTLETVLELMLLWLRDLLNRMLGRTEREVFTRWDAELRRQSAGWTPSRLVQAMDCVIQARRQLSGPVQPQAVFEQMVLAIQEGSFHVRSDRSPLSTSG</sequence>
<proteinExistence type="predicted"/>